<protein>
    <submittedName>
        <fullName evidence="1">Uncharacterized protein</fullName>
    </submittedName>
</protein>
<evidence type="ECO:0000313" key="2">
    <source>
        <dbReference type="Proteomes" id="UP000324222"/>
    </source>
</evidence>
<name>A0A5B7DNL5_PORTR</name>
<dbReference type="AlphaFoldDB" id="A0A5B7DNL5"/>
<accession>A0A5B7DNL5</accession>
<dbReference type="OrthoDB" id="6514900at2759"/>
<reference evidence="1 2" key="1">
    <citation type="submission" date="2019-05" db="EMBL/GenBank/DDBJ databases">
        <title>Another draft genome of Portunus trituberculatus and its Hox gene families provides insights of decapod evolution.</title>
        <authorList>
            <person name="Jeong J.-H."/>
            <person name="Song I."/>
            <person name="Kim S."/>
            <person name="Choi T."/>
            <person name="Kim D."/>
            <person name="Ryu S."/>
            <person name="Kim W."/>
        </authorList>
    </citation>
    <scope>NUCLEOTIDE SEQUENCE [LARGE SCALE GENOMIC DNA]</scope>
    <source>
        <tissue evidence="1">Muscle</tissue>
    </source>
</reference>
<sequence>MDADQDFLQQVDEYDLGELISALASKTENDDSGLEDVAYPAEDLSLQQDVRAGREAERMKATGRAVPSSSALLYGLKNLSRRRYI</sequence>
<dbReference type="Proteomes" id="UP000324222">
    <property type="component" value="Unassembled WGS sequence"/>
</dbReference>
<evidence type="ECO:0000313" key="1">
    <source>
        <dbReference type="EMBL" id="MPC22649.1"/>
    </source>
</evidence>
<proteinExistence type="predicted"/>
<keyword evidence="2" id="KW-1185">Reference proteome</keyword>
<comment type="caution">
    <text evidence="1">The sequence shown here is derived from an EMBL/GenBank/DDBJ whole genome shotgun (WGS) entry which is preliminary data.</text>
</comment>
<dbReference type="EMBL" id="VSRR010001109">
    <property type="protein sequence ID" value="MPC22649.1"/>
    <property type="molecule type" value="Genomic_DNA"/>
</dbReference>
<gene>
    <name evidence="1" type="ORF">E2C01_015669</name>
</gene>
<organism evidence="1 2">
    <name type="scientific">Portunus trituberculatus</name>
    <name type="common">Swimming crab</name>
    <name type="synonym">Neptunus trituberculatus</name>
    <dbReference type="NCBI Taxonomy" id="210409"/>
    <lineage>
        <taxon>Eukaryota</taxon>
        <taxon>Metazoa</taxon>
        <taxon>Ecdysozoa</taxon>
        <taxon>Arthropoda</taxon>
        <taxon>Crustacea</taxon>
        <taxon>Multicrustacea</taxon>
        <taxon>Malacostraca</taxon>
        <taxon>Eumalacostraca</taxon>
        <taxon>Eucarida</taxon>
        <taxon>Decapoda</taxon>
        <taxon>Pleocyemata</taxon>
        <taxon>Brachyura</taxon>
        <taxon>Eubrachyura</taxon>
        <taxon>Portunoidea</taxon>
        <taxon>Portunidae</taxon>
        <taxon>Portuninae</taxon>
        <taxon>Portunus</taxon>
    </lineage>
</organism>